<feature type="transmembrane region" description="Helical" evidence="1">
    <location>
        <begin position="43"/>
        <end position="65"/>
    </location>
</feature>
<keyword evidence="1" id="KW-0812">Transmembrane</keyword>
<evidence type="ECO:0000313" key="4">
    <source>
        <dbReference type="Proteomes" id="UP000268684"/>
    </source>
</evidence>
<proteinExistence type="predicted"/>
<gene>
    <name evidence="3" type="ORF">BSTAB16_4350</name>
</gene>
<dbReference type="AlphaFoldDB" id="A0AAJ5T6B4"/>
<feature type="transmembrane region" description="Helical" evidence="1">
    <location>
        <begin position="159"/>
        <end position="178"/>
    </location>
</feature>
<organism evidence="3 4">
    <name type="scientific">Burkholderia stabilis</name>
    <dbReference type="NCBI Taxonomy" id="95485"/>
    <lineage>
        <taxon>Bacteria</taxon>
        <taxon>Pseudomonadati</taxon>
        <taxon>Pseudomonadota</taxon>
        <taxon>Betaproteobacteria</taxon>
        <taxon>Burkholderiales</taxon>
        <taxon>Burkholderiaceae</taxon>
        <taxon>Burkholderia</taxon>
        <taxon>Burkholderia cepacia complex</taxon>
    </lineage>
</organism>
<keyword evidence="3" id="KW-0378">Hydrolase</keyword>
<dbReference type="EMBL" id="LR025743">
    <property type="protein sequence ID" value="VBB14161.1"/>
    <property type="molecule type" value="Genomic_DNA"/>
</dbReference>
<feature type="transmembrane region" description="Helical" evidence="1">
    <location>
        <begin position="12"/>
        <end position="37"/>
    </location>
</feature>
<dbReference type="PANTHER" id="PTHR43592">
    <property type="entry name" value="CAAX AMINO TERMINAL PROTEASE"/>
    <property type="match status" value="1"/>
</dbReference>
<dbReference type="GO" id="GO:0004175">
    <property type="term" value="F:endopeptidase activity"/>
    <property type="evidence" value="ECO:0007669"/>
    <property type="project" value="UniProtKB-ARBA"/>
</dbReference>
<keyword evidence="4" id="KW-1185">Reference proteome</keyword>
<sequence length="281" mass="30610">MKSDSNRYCFPNLLEAFLIVVVLIMIEYLMNAIIWSIGRSAGLQPMAIASIGRVLANGLVFTVLLRHSKQTYRDLLHESADSWQATIGRFFFPVLLMTPGLLVAVSVLEVGVGQLFPWGGGKFDAREMYVNGGLGLIVLTCLIAPVLEEMLFRGVMLRSFLRQYPSGTAIAHSAAVFGLAHLNVYQFVLAFGLGLLIGKLYAATRSLLPGMLIHACYNTAVVIVALTTPFEFSTQSLLEIWPASWWFLALAMGVIGTCLLIKSVDALRTGQARAAGTDGLH</sequence>
<dbReference type="GO" id="GO:0080120">
    <property type="term" value="P:CAAX-box protein maturation"/>
    <property type="evidence" value="ECO:0007669"/>
    <property type="project" value="UniProtKB-ARBA"/>
</dbReference>
<evidence type="ECO:0000256" key="1">
    <source>
        <dbReference type="SAM" id="Phobius"/>
    </source>
</evidence>
<keyword evidence="1" id="KW-1133">Transmembrane helix</keyword>
<dbReference type="Proteomes" id="UP000268684">
    <property type="component" value="Chromosome II"/>
</dbReference>
<dbReference type="PANTHER" id="PTHR43592:SF15">
    <property type="entry name" value="CAAX AMINO TERMINAL PROTEASE FAMILY PROTEIN"/>
    <property type="match status" value="1"/>
</dbReference>
<protein>
    <submittedName>
        <fullName evidence="3">CAAX amino terminal protease self- immunity</fullName>
    </submittedName>
</protein>
<keyword evidence="1" id="KW-0472">Membrane</keyword>
<evidence type="ECO:0000313" key="3">
    <source>
        <dbReference type="EMBL" id="VBB14161.1"/>
    </source>
</evidence>
<dbReference type="RefSeq" id="WP_122169766.1">
    <property type="nucleotide sequence ID" value="NZ_JAKDEA010000131.1"/>
</dbReference>
<feature type="domain" description="CAAX prenyl protease 2/Lysostaphin resistance protein A-like" evidence="2">
    <location>
        <begin position="134"/>
        <end position="219"/>
    </location>
</feature>
<name>A0AAJ5T6B4_9BURK</name>
<keyword evidence="3" id="KW-0645">Protease</keyword>
<feature type="transmembrane region" description="Helical" evidence="1">
    <location>
        <begin position="86"/>
        <end position="108"/>
    </location>
</feature>
<dbReference type="Pfam" id="PF02517">
    <property type="entry name" value="Rce1-like"/>
    <property type="match status" value="1"/>
</dbReference>
<feature type="transmembrane region" description="Helical" evidence="1">
    <location>
        <begin position="215"/>
        <end position="232"/>
    </location>
</feature>
<dbReference type="InterPro" id="IPR003675">
    <property type="entry name" value="Rce1/LyrA-like_dom"/>
</dbReference>
<reference evidence="3 4" key="1">
    <citation type="submission" date="2017-11" db="EMBL/GenBank/DDBJ databases">
        <authorList>
            <person name="Seth-Smith MB H."/>
        </authorList>
    </citation>
    <scope>NUCLEOTIDE SEQUENCE [LARGE SCALE GENOMIC DNA]</scope>
    <source>
        <strain evidence="3">E</strain>
    </source>
</reference>
<feature type="transmembrane region" description="Helical" evidence="1">
    <location>
        <begin position="128"/>
        <end position="147"/>
    </location>
</feature>
<feature type="transmembrane region" description="Helical" evidence="1">
    <location>
        <begin position="244"/>
        <end position="261"/>
    </location>
</feature>
<accession>A0AAJ5T6B4</accession>
<feature type="transmembrane region" description="Helical" evidence="1">
    <location>
        <begin position="184"/>
        <end position="203"/>
    </location>
</feature>
<dbReference type="GO" id="GO:0006508">
    <property type="term" value="P:proteolysis"/>
    <property type="evidence" value="ECO:0007669"/>
    <property type="project" value="UniProtKB-KW"/>
</dbReference>
<dbReference type="GeneID" id="71056785"/>
<evidence type="ECO:0000259" key="2">
    <source>
        <dbReference type="Pfam" id="PF02517"/>
    </source>
</evidence>